<evidence type="ECO:0000313" key="3">
    <source>
        <dbReference type="Proteomes" id="UP000178385"/>
    </source>
</evidence>
<reference evidence="2 3" key="1">
    <citation type="journal article" date="2016" name="Nat. Commun.">
        <title>Thousands of microbial genomes shed light on interconnected biogeochemical processes in an aquifer system.</title>
        <authorList>
            <person name="Anantharaman K."/>
            <person name="Brown C.T."/>
            <person name="Hug L.A."/>
            <person name="Sharon I."/>
            <person name="Castelle C.J."/>
            <person name="Probst A.J."/>
            <person name="Thomas B.C."/>
            <person name="Singh A."/>
            <person name="Wilkins M.J."/>
            <person name="Karaoz U."/>
            <person name="Brodie E.L."/>
            <person name="Williams K.H."/>
            <person name="Hubbard S.S."/>
            <person name="Banfield J.F."/>
        </authorList>
    </citation>
    <scope>NUCLEOTIDE SEQUENCE [LARGE SCALE GENOMIC DNA]</scope>
</reference>
<feature type="compositionally biased region" description="Basic and acidic residues" evidence="1">
    <location>
        <begin position="137"/>
        <end position="164"/>
    </location>
</feature>
<comment type="caution">
    <text evidence="2">The sequence shown here is derived from an EMBL/GenBank/DDBJ whole genome shotgun (WGS) entry which is preliminary data.</text>
</comment>
<sequence length="179" mass="19474">MKGDVKRITPKTFTKMVSSGRNQIPGKASRALRAAGMGGLAAKRSGSISKHEAVKALKHLEKTGALGKYADSKEIFHTYAKQQATAEATAQKAVKQKHARAAVAMDILEDLRNEELGIDPMADYYAKGSVLGRSSLRDEVQQKAEKRNQAQTTELKKKEAHDDPTGMGKKPKLIDMDIG</sequence>
<accession>A0A1G1Y487</accession>
<dbReference type="Proteomes" id="UP000178385">
    <property type="component" value="Unassembled WGS sequence"/>
</dbReference>
<proteinExistence type="predicted"/>
<evidence type="ECO:0000256" key="1">
    <source>
        <dbReference type="SAM" id="MobiDB-lite"/>
    </source>
</evidence>
<gene>
    <name evidence="2" type="ORF">A2840_00645</name>
</gene>
<evidence type="ECO:0000313" key="2">
    <source>
        <dbReference type="EMBL" id="OGY46646.1"/>
    </source>
</evidence>
<feature type="region of interest" description="Disordered" evidence="1">
    <location>
        <begin position="137"/>
        <end position="179"/>
    </location>
</feature>
<protein>
    <submittedName>
        <fullName evidence="2">Uncharacterized protein</fullName>
    </submittedName>
</protein>
<name>A0A1G1Y487_9BACT</name>
<organism evidence="2 3">
    <name type="scientific">Candidatus Buchananbacteria bacterium RIFCSPHIGHO2_01_FULL_47_11b</name>
    <dbReference type="NCBI Taxonomy" id="1797537"/>
    <lineage>
        <taxon>Bacteria</taxon>
        <taxon>Candidatus Buchananiibacteriota</taxon>
    </lineage>
</organism>
<dbReference type="AlphaFoldDB" id="A0A1G1Y487"/>
<dbReference type="EMBL" id="MHIG01000029">
    <property type="protein sequence ID" value="OGY46646.1"/>
    <property type="molecule type" value="Genomic_DNA"/>
</dbReference>